<dbReference type="InterPro" id="IPR003347">
    <property type="entry name" value="JmjC_dom"/>
</dbReference>
<organism evidence="3 4">
    <name type="scientific">Actinidia rufa</name>
    <dbReference type="NCBI Taxonomy" id="165716"/>
    <lineage>
        <taxon>Eukaryota</taxon>
        <taxon>Viridiplantae</taxon>
        <taxon>Streptophyta</taxon>
        <taxon>Embryophyta</taxon>
        <taxon>Tracheophyta</taxon>
        <taxon>Spermatophyta</taxon>
        <taxon>Magnoliopsida</taxon>
        <taxon>eudicotyledons</taxon>
        <taxon>Gunneridae</taxon>
        <taxon>Pentapetalae</taxon>
        <taxon>asterids</taxon>
        <taxon>Ericales</taxon>
        <taxon>Actinidiaceae</taxon>
        <taxon>Actinidia</taxon>
    </lineage>
</organism>
<dbReference type="GO" id="GO:0000785">
    <property type="term" value="C:chromatin"/>
    <property type="evidence" value="ECO:0007669"/>
    <property type="project" value="TreeGrafter"/>
</dbReference>
<dbReference type="PROSITE" id="PS51183">
    <property type="entry name" value="JMJN"/>
    <property type="match status" value="1"/>
</dbReference>
<dbReference type="SMART" id="SM00558">
    <property type="entry name" value="JmjC"/>
    <property type="match status" value="1"/>
</dbReference>
<dbReference type="GO" id="GO:0005634">
    <property type="term" value="C:nucleus"/>
    <property type="evidence" value="ECO:0007669"/>
    <property type="project" value="TreeGrafter"/>
</dbReference>
<comment type="caution">
    <text evidence="3">The sequence shown here is derived from an EMBL/GenBank/DDBJ whole genome shotgun (WGS) entry which is preliminary data.</text>
</comment>
<dbReference type="PANTHER" id="PTHR10694:SF54">
    <property type="entry name" value="INACTIVE LYSINE-SPECIFIC DEMETHYLASE JMJ19-RELATED"/>
    <property type="match status" value="1"/>
</dbReference>
<evidence type="ECO:0000259" key="1">
    <source>
        <dbReference type="PROSITE" id="PS51183"/>
    </source>
</evidence>
<dbReference type="AlphaFoldDB" id="A0A7J0H3S1"/>
<dbReference type="SUPFAM" id="SSF51197">
    <property type="entry name" value="Clavaminate synthase-like"/>
    <property type="match status" value="1"/>
</dbReference>
<dbReference type="Pfam" id="PF02928">
    <property type="entry name" value="zf-C5HC2"/>
    <property type="match status" value="1"/>
</dbReference>
<feature type="domain" description="JmjN" evidence="1">
    <location>
        <begin position="139"/>
        <end position="180"/>
    </location>
</feature>
<name>A0A7J0H3S1_9ERIC</name>
<feature type="domain" description="JmjC" evidence="2">
    <location>
        <begin position="352"/>
        <end position="518"/>
    </location>
</feature>
<dbReference type="Pfam" id="PF02373">
    <property type="entry name" value="JmjC"/>
    <property type="match status" value="1"/>
</dbReference>
<dbReference type="EMBL" id="BJWL01000026">
    <property type="protein sequence ID" value="GFZ17699.1"/>
    <property type="molecule type" value="Genomic_DNA"/>
</dbReference>
<evidence type="ECO:0000259" key="2">
    <source>
        <dbReference type="PROSITE" id="PS51184"/>
    </source>
</evidence>
<dbReference type="GO" id="GO:0034647">
    <property type="term" value="F:histone H3K4me/H3K4me2/H3K4me3 demethylase activity"/>
    <property type="evidence" value="ECO:0007669"/>
    <property type="project" value="TreeGrafter"/>
</dbReference>
<dbReference type="InterPro" id="IPR004198">
    <property type="entry name" value="Znf_C5HC2"/>
</dbReference>
<protein>
    <submittedName>
        <fullName evidence="3">Transcription factor jumonji (Jmj) family protein</fullName>
    </submittedName>
</protein>
<dbReference type="Pfam" id="PF02375">
    <property type="entry name" value="JmjN"/>
    <property type="match status" value="1"/>
</dbReference>
<dbReference type="PANTHER" id="PTHR10694">
    <property type="entry name" value="LYSINE-SPECIFIC DEMETHYLASE"/>
    <property type="match status" value="1"/>
</dbReference>
<evidence type="ECO:0000313" key="4">
    <source>
        <dbReference type="Proteomes" id="UP000585474"/>
    </source>
</evidence>
<dbReference type="OrthoDB" id="1678912at2759"/>
<dbReference type="PROSITE" id="PS51184">
    <property type="entry name" value="JMJC"/>
    <property type="match status" value="1"/>
</dbReference>
<evidence type="ECO:0000313" key="3">
    <source>
        <dbReference type="EMBL" id="GFZ17699.1"/>
    </source>
</evidence>
<keyword evidence="4" id="KW-1185">Reference proteome</keyword>
<proteinExistence type="predicted"/>
<accession>A0A7J0H3S1</accession>
<gene>
    <name evidence="3" type="ORF">Acr_26g0009690</name>
</gene>
<dbReference type="InterPro" id="IPR003349">
    <property type="entry name" value="JmjN"/>
</dbReference>
<dbReference type="SMART" id="SM00545">
    <property type="entry name" value="JmjN"/>
    <property type="match status" value="1"/>
</dbReference>
<sequence>MGTEQIRTRVTNGKGDKLSVPPGFVSLTSFSLKRVGNSKEACHSVASGSGFEPEPVQMDISIDDRAKLKRSFKRRPWILYDQYTHNPEESHSEQLDVRFSSKTCLPRGVIREDSSCSNCQKVTARWRPKEACITVLEEAPVFHPSEEEFKDTLKYVSSISPKAESYGICRIVPPPSWQPPCLLKEKNIWESSKFTTYIQRINELQHPYLERKHQGVHEEMNGKRRRTLGMNLECGSDETCTADTGKTAHYIDQFEFEPGPEFTLESFKKYADDFKTHYFCMEEKVLDLGVTSSLIEKYWEPSVENIEGEYRRIVENPTEEIEVLYGADLESSVLGNGFPVVSDSAETSGYSKYEQSDWNLNKIPKLPGSLLAFESNKTSSILLPRLSIGMCFSSLCWKVEEHHLYSLHYIHLGAPKVWYGIPGRYYYKVGAAVKKYFPNLLGENPEVLQKMVIQLSSSILKSDGIPVIRCVQYPGEFVLIHPGTYHSGFDCGFNCSERANFAPFDWLPHGQNAVELYGEQGRKTSISHDKLLLGAAIKAVRAQWELSLMKKNSEDNIRWKVVCGKDGILAKAFKSRVKQEGIRRKYLCNSSQSREMEVDFDSTSKRECSICRYDLHLSATGCSCSPNIYSCLKHAKQLCSCAWSARFFLLRYSIDELNVLVDALEGKLSAVYRWAKEKHGLSLYSHVSRDKLQVPGLDGDGLPFANTQKCIAEMTNHIGRTSMSKICPKVEACLLQKSLSKQKVMENQRASGVSSVGAVFSTSSAQTKRPSEVLSDSMSLPCTSKYEKEMSGLSYLLNESGSFPVAHPNFQTRLKKEVNSYELPRDSSCEQTVLKSTGANIRGGLSSFLAPDKQIKLDSSGCRSNVIHISDDEGD</sequence>
<dbReference type="GO" id="GO:0010468">
    <property type="term" value="P:regulation of gene expression"/>
    <property type="evidence" value="ECO:0007669"/>
    <property type="project" value="TreeGrafter"/>
</dbReference>
<dbReference type="Gene3D" id="2.60.120.650">
    <property type="entry name" value="Cupin"/>
    <property type="match status" value="1"/>
</dbReference>
<reference evidence="3 4" key="1">
    <citation type="submission" date="2019-07" db="EMBL/GenBank/DDBJ databases">
        <title>De Novo Assembly of kiwifruit Actinidia rufa.</title>
        <authorList>
            <person name="Sugita-Konishi S."/>
            <person name="Sato K."/>
            <person name="Mori E."/>
            <person name="Abe Y."/>
            <person name="Kisaki G."/>
            <person name="Hamano K."/>
            <person name="Suezawa K."/>
            <person name="Otani M."/>
            <person name="Fukuda T."/>
            <person name="Manabe T."/>
            <person name="Gomi K."/>
            <person name="Tabuchi M."/>
            <person name="Akimitsu K."/>
            <person name="Kataoka I."/>
        </authorList>
    </citation>
    <scope>NUCLEOTIDE SEQUENCE [LARGE SCALE GENOMIC DNA]</scope>
    <source>
        <strain evidence="4">cv. Fuchu</strain>
    </source>
</reference>
<dbReference type="Proteomes" id="UP000585474">
    <property type="component" value="Unassembled WGS sequence"/>
</dbReference>